<dbReference type="Gene3D" id="3.40.50.300">
    <property type="entry name" value="P-loop containing nucleotide triphosphate hydrolases"/>
    <property type="match status" value="1"/>
</dbReference>
<reference evidence="2" key="1">
    <citation type="submission" date="2016-10" db="EMBL/GenBank/DDBJ databases">
        <authorList>
            <person name="Varghese N."/>
            <person name="Submissions S."/>
        </authorList>
    </citation>
    <scope>NUCLEOTIDE SEQUENCE [LARGE SCALE GENOMIC DNA]</scope>
    <source>
        <strain evidence="2">CGMCC 1.7715</strain>
    </source>
</reference>
<dbReference type="GO" id="GO:0016740">
    <property type="term" value="F:transferase activity"/>
    <property type="evidence" value="ECO:0007669"/>
    <property type="project" value="UniProtKB-KW"/>
</dbReference>
<dbReference type="EMBL" id="FOWZ01000004">
    <property type="protein sequence ID" value="SFP31497.1"/>
    <property type="molecule type" value="Genomic_DNA"/>
</dbReference>
<sequence length="269" mass="30710">MKAARPRFVFVAGLHRTGTSLLSRILGEHPSISSIQGAPVPENEGCYLQGGIPHTAMDGRPGHYATDRSQHLCEGSRYDNLETQQRMLSDWSQWYDPSKPWWLEKSPVNLTRMRLYQQLFPTSQFIVILRHPQKMAAALAKWVDEDPAELVRYALDAYETVRADLEFLHAVQVIRYEDLIAQPDQIRRSLFAFLSLKDNDPQIALRDGNSDYGTPERVDASLAERMRRWGYLPGGGIEPHCMICRHPLRAVRENSANELKREALVQTDA</sequence>
<dbReference type="Pfam" id="PF13469">
    <property type="entry name" value="Sulfotransfer_3"/>
    <property type="match status" value="1"/>
</dbReference>
<accession>A0A1I5PC71</accession>
<dbReference type="RefSeq" id="WP_090481736.1">
    <property type="nucleotide sequence ID" value="NZ_FOWZ01000004.1"/>
</dbReference>
<keyword evidence="1" id="KW-0808">Transferase</keyword>
<dbReference type="AlphaFoldDB" id="A0A1I5PC71"/>
<keyword evidence="2" id="KW-1185">Reference proteome</keyword>
<name>A0A1I5PC71_9SPHN</name>
<dbReference type="InterPro" id="IPR027417">
    <property type="entry name" value="P-loop_NTPase"/>
</dbReference>
<dbReference type="Proteomes" id="UP000199331">
    <property type="component" value="Unassembled WGS sequence"/>
</dbReference>
<proteinExistence type="predicted"/>
<evidence type="ECO:0000313" key="1">
    <source>
        <dbReference type="EMBL" id="SFP31497.1"/>
    </source>
</evidence>
<organism evidence="1 2">
    <name type="scientific">Qipengyuania nanhaisediminis</name>
    <dbReference type="NCBI Taxonomy" id="604088"/>
    <lineage>
        <taxon>Bacteria</taxon>
        <taxon>Pseudomonadati</taxon>
        <taxon>Pseudomonadota</taxon>
        <taxon>Alphaproteobacteria</taxon>
        <taxon>Sphingomonadales</taxon>
        <taxon>Erythrobacteraceae</taxon>
        <taxon>Qipengyuania</taxon>
    </lineage>
</organism>
<gene>
    <name evidence="1" type="ORF">SAMN04488060_2297</name>
</gene>
<dbReference type="OrthoDB" id="9777890at2"/>
<dbReference type="STRING" id="604088.SAMN04488060_2297"/>
<dbReference type="SUPFAM" id="SSF52540">
    <property type="entry name" value="P-loop containing nucleoside triphosphate hydrolases"/>
    <property type="match status" value="1"/>
</dbReference>
<protein>
    <submittedName>
        <fullName evidence="1">Sulfotransferase family protein</fullName>
    </submittedName>
</protein>
<evidence type="ECO:0000313" key="2">
    <source>
        <dbReference type="Proteomes" id="UP000199331"/>
    </source>
</evidence>